<evidence type="ECO:0000313" key="2">
    <source>
        <dbReference type="Proteomes" id="UP000095280"/>
    </source>
</evidence>
<name>A0A1I8JRS7_9PLAT</name>
<keyword evidence="2" id="KW-1185">Reference proteome</keyword>
<dbReference type="WBParaSite" id="snap_masked-unitig_43159-processed-gene-0.0-mRNA-1">
    <property type="protein sequence ID" value="snap_masked-unitig_43159-processed-gene-0.0-mRNA-1"/>
    <property type="gene ID" value="snap_masked-unitig_43159-processed-gene-0.0"/>
</dbReference>
<feature type="region of interest" description="Disordered" evidence="1">
    <location>
        <begin position="365"/>
        <end position="385"/>
    </location>
</feature>
<evidence type="ECO:0000256" key="1">
    <source>
        <dbReference type="SAM" id="MobiDB-lite"/>
    </source>
</evidence>
<organism evidence="2 3">
    <name type="scientific">Macrostomum lignano</name>
    <dbReference type="NCBI Taxonomy" id="282301"/>
    <lineage>
        <taxon>Eukaryota</taxon>
        <taxon>Metazoa</taxon>
        <taxon>Spiralia</taxon>
        <taxon>Lophotrochozoa</taxon>
        <taxon>Platyhelminthes</taxon>
        <taxon>Rhabditophora</taxon>
        <taxon>Macrostomorpha</taxon>
        <taxon>Macrostomida</taxon>
        <taxon>Macrostomidae</taxon>
        <taxon>Macrostomum</taxon>
    </lineage>
</organism>
<evidence type="ECO:0000313" key="3">
    <source>
        <dbReference type="WBParaSite" id="snap_masked-unitig_43159-processed-gene-0.0-mRNA-1"/>
    </source>
</evidence>
<dbReference type="AlphaFoldDB" id="A0A1I8JRS7"/>
<reference evidence="3" key="1">
    <citation type="submission" date="2016-11" db="UniProtKB">
        <authorList>
            <consortium name="WormBaseParasite"/>
        </authorList>
    </citation>
    <scope>IDENTIFICATION</scope>
</reference>
<proteinExistence type="predicted"/>
<feature type="region of interest" description="Disordered" evidence="1">
    <location>
        <begin position="297"/>
        <end position="324"/>
    </location>
</feature>
<feature type="compositionally biased region" description="Basic and acidic residues" evidence="1">
    <location>
        <begin position="222"/>
        <end position="235"/>
    </location>
</feature>
<feature type="region of interest" description="Disordered" evidence="1">
    <location>
        <begin position="59"/>
        <end position="235"/>
    </location>
</feature>
<sequence>RRRCAGARCVVNGDSEGGEGGEWRSGAEAAALGSKAKSDEAAKAGMLKAKLLEFEQLQSARKKAEEEEQRRRQEEEERRRREEEDRKKMEEEERRRRLEEEGRAETSRRSAEGARMKKDGCGRKRSADGAKKRRSDEGALEEDERRRRQEEEETTTAPGRRGRGATLERRGGGETKETVAASNDSRADDGSHAVVMATEPTTGAEAQTKRISENSPMRRRPRGDGESEKRKRPELEGMVPNLLIEEATSIDPQEEMRRDRKWCRQKLRYTAALSLKRDLASSEQLLSRAAADFATGIAPRLSDGPGRTASAGRQPAGAENARNMRNQNIFIRTTSMDTNVARKKSKEQLLRRLLKQGAVPSIFPNAPSYLSSEKKPQRSTAATSSERLERELSALQSSIDTFQEADSIADCSLHDVRSRLDQEESKPAGFQFSLCDGKLCIYMLEMEPNFHVACYICLAEDLTVTFGFRGLPLKMNRFVDLLTNGKVSTLSQLVNIMSRIKILKEDTAESDDKVSHLLDMAEDLLEEVEELADNRTVSFALEQLKLSRKPASARRYSQELLVFAYLIYSISAAAYKTMLEQEALCLPSDRTLRSITARVGS</sequence>
<feature type="region of interest" description="Disordered" evidence="1">
    <location>
        <begin position="1"/>
        <end position="24"/>
    </location>
</feature>
<feature type="compositionally biased region" description="Basic and acidic residues" evidence="1">
    <location>
        <begin position="166"/>
        <end position="177"/>
    </location>
</feature>
<feature type="compositionally biased region" description="Basic and acidic residues" evidence="1">
    <location>
        <begin position="62"/>
        <end position="150"/>
    </location>
</feature>
<protein>
    <submittedName>
        <fullName evidence="3">FH2 domain-containing protein</fullName>
    </submittedName>
</protein>
<dbReference type="Proteomes" id="UP000095280">
    <property type="component" value="Unplaced"/>
</dbReference>
<accession>A0A1I8JRS7</accession>